<evidence type="ECO:0000313" key="1">
    <source>
        <dbReference type="EMBL" id="CEK81197.1"/>
    </source>
</evidence>
<protein>
    <submittedName>
        <fullName evidence="1">Uncharacterized protein</fullName>
    </submittedName>
</protein>
<dbReference type="AlphaFoldDB" id="A0A0B7AKS7"/>
<organism evidence="1">
    <name type="scientific">Arion vulgaris</name>
    <dbReference type="NCBI Taxonomy" id="1028688"/>
    <lineage>
        <taxon>Eukaryota</taxon>
        <taxon>Metazoa</taxon>
        <taxon>Spiralia</taxon>
        <taxon>Lophotrochozoa</taxon>
        <taxon>Mollusca</taxon>
        <taxon>Gastropoda</taxon>
        <taxon>Heterobranchia</taxon>
        <taxon>Euthyneura</taxon>
        <taxon>Panpulmonata</taxon>
        <taxon>Eupulmonata</taxon>
        <taxon>Stylommatophora</taxon>
        <taxon>Helicina</taxon>
        <taxon>Arionoidea</taxon>
        <taxon>Arionidae</taxon>
        <taxon>Arion</taxon>
    </lineage>
</organism>
<name>A0A0B7AKS7_9EUPU</name>
<proteinExistence type="predicted"/>
<feature type="non-terminal residue" evidence="1">
    <location>
        <position position="1"/>
    </location>
</feature>
<gene>
    <name evidence="1" type="primary">ORF124782</name>
</gene>
<sequence length="63" mass="7157">RTALQWAADGNRRFGCWKETWRRNVERKLKVLCDLRHGTMGIPIRTPSSAAADISKAICSPYP</sequence>
<accession>A0A0B7AKS7</accession>
<reference evidence="1" key="1">
    <citation type="submission" date="2014-12" db="EMBL/GenBank/DDBJ databases">
        <title>Insight into the proteome of Arion vulgaris.</title>
        <authorList>
            <person name="Aradska J."/>
            <person name="Bulat T."/>
            <person name="Smidak R."/>
            <person name="Sarate P."/>
            <person name="Gangsoo J."/>
            <person name="Sialana F."/>
            <person name="Bilban M."/>
            <person name="Lubec G."/>
        </authorList>
    </citation>
    <scope>NUCLEOTIDE SEQUENCE</scope>
    <source>
        <tissue evidence="1">Skin</tissue>
    </source>
</reference>
<dbReference type="EMBL" id="HACG01034332">
    <property type="protein sequence ID" value="CEK81197.1"/>
    <property type="molecule type" value="Transcribed_RNA"/>
</dbReference>